<dbReference type="STRING" id="381665.SAMN05216554_4206"/>
<gene>
    <name evidence="8" type="ORF">SAMN05216554_4206</name>
</gene>
<dbReference type="GO" id="GO:0071949">
    <property type="term" value="F:FAD binding"/>
    <property type="evidence" value="ECO:0007669"/>
    <property type="project" value="InterPro"/>
</dbReference>
<dbReference type="Pfam" id="PF01494">
    <property type="entry name" value="FAD_binding_3"/>
    <property type="match status" value="1"/>
</dbReference>
<dbReference type="PANTHER" id="PTHR46056">
    <property type="entry name" value="LONG-CHAIN-ALCOHOL OXIDASE"/>
    <property type="match status" value="1"/>
</dbReference>
<dbReference type="InterPro" id="IPR000172">
    <property type="entry name" value="GMC_OxRdtase_N"/>
</dbReference>
<dbReference type="Proteomes" id="UP000198891">
    <property type="component" value="Unassembled WGS sequence"/>
</dbReference>
<reference evidence="8 9" key="1">
    <citation type="submission" date="2016-10" db="EMBL/GenBank/DDBJ databases">
        <authorList>
            <person name="de Groot N.N."/>
        </authorList>
    </citation>
    <scope>NUCLEOTIDE SEQUENCE [LARGE SCALE GENOMIC DNA]</scope>
    <source>
        <strain evidence="8 9">CGMCC 4.3491</strain>
    </source>
</reference>
<dbReference type="PANTHER" id="PTHR46056:SF12">
    <property type="entry name" value="LONG-CHAIN-ALCOHOL OXIDASE"/>
    <property type="match status" value="1"/>
</dbReference>
<dbReference type="InterPro" id="IPR036188">
    <property type="entry name" value="FAD/NAD-bd_sf"/>
</dbReference>
<name>A0A1H3TIX9_9MICO</name>
<dbReference type="Gene3D" id="3.50.50.60">
    <property type="entry name" value="FAD/NAD(P)-binding domain"/>
    <property type="match status" value="2"/>
</dbReference>
<evidence type="ECO:0000256" key="2">
    <source>
        <dbReference type="ARBA" id="ARBA00022630"/>
    </source>
</evidence>
<dbReference type="InterPro" id="IPR007867">
    <property type="entry name" value="GMC_OxRtase_C"/>
</dbReference>
<dbReference type="InterPro" id="IPR002938">
    <property type="entry name" value="FAD-bd"/>
</dbReference>
<sequence>MSRRFDLADEDVLVVIGSGPGGATLASVLTQAGKKVVMLEAGPWLAKEDFVNDEREAQRLLGWNDLRTTSGTWQLGNDFPGSPANMVKAVGGTTLIWTGLTPRFKAHEFAARTTYGEISGTSIADWPIGLPDLIAHYAEAERRLGVSHRHGRRPLPANNNYKVFAAGAERVGYRHFATGPYATNVDPYDGRPGTVQDGFNFQGDRQGSKWSPLVSEIPRAIATGNLDLRANSHAFSIEQGENGRVTGVAYLDGSGAVQFQRARAVAVAGNAIETPRLLLLSTSRRSPAGLGNHSDQVGRHYTRHVSGNVFARFERPVNFHRGESMAGIIADESRHDPHRAFAGGYYLELIALGPIAFARFAQPHGWGREFAEMMEHYSHTAGIWISGEDMSQATNRITLGDRVDQHGLPVPNVHYDDHPADVAMREDAYTKSRALYGAVDAASVSTAPPTPSGHNLGTARMSAHPDDGVVDRWGRVHGVPNLFVSDGSVFTTSAAANPTLTIVALALRQAAWLLQQSTL</sequence>
<dbReference type="AlphaFoldDB" id="A0A1H3TIX9"/>
<comment type="similarity">
    <text evidence="1">Belongs to the GMC oxidoreductase family.</text>
</comment>
<feature type="domain" description="Glucose-methanol-choline oxidoreductase C-terminal" evidence="7">
    <location>
        <begin position="392"/>
        <end position="506"/>
    </location>
</feature>
<organism evidence="8 9">
    <name type="scientific">Herbiconiux ginsengi</name>
    <dbReference type="NCBI Taxonomy" id="381665"/>
    <lineage>
        <taxon>Bacteria</taxon>
        <taxon>Bacillati</taxon>
        <taxon>Actinomycetota</taxon>
        <taxon>Actinomycetes</taxon>
        <taxon>Micrococcales</taxon>
        <taxon>Microbacteriaceae</taxon>
        <taxon>Herbiconiux</taxon>
    </lineage>
</organism>
<keyword evidence="2" id="KW-0285">Flavoprotein</keyword>
<evidence type="ECO:0000259" key="7">
    <source>
        <dbReference type="Pfam" id="PF05199"/>
    </source>
</evidence>
<dbReference type="OrthoDB" id="9798604at2"/>
<evidence type="ECO:0000313" key="9">
    <source>
        <dbReference type="Proteomes" id="UP000198891"/>
    </source>
</evidence>
<evidence type="ECO:0000256" key="3">
    <source>
        <dbReference type="ARBA" id="ARBA00022827"/>
    </source>
</evidence>
<dbReference type="SUPFAM" id="SSF51905">
    <property type="entry name" value="FAD/NAD(P)-binding domain"/>
    <property type="match status" value="1"/>
</dbReference>
<keyword evidence="4" id="KW-0560">Oxidoreductase</keyword>
<evidence type="ECO:0000256" key="1">
    <source>
        <dbReference type="ARBA" id="ARBA00010790"/>
    </source>
</evidence>
<feature type="domain" description="Glucose-methanol-choline oxidoreductase N-terminal" evidence="5">
    <location>
        <begin position="88"/>
        <end position="305"/>
    </location>
</feature>
<keyword evidence="9" id="KW-1185">Reference proteome</keyword>
<dbReference type="EMBL" id="FNPZ01000005">
    <property type="protein sequence ID" value="SDZ49299.1"/>
    <property type="molecule type" value="Genomic_DNA"/>
</dbReference>
<accession>A0A1H3TIX9</accession>
<dbReference type="RefSeq" id="WP_092557596.1">
    <property type="nucleotide sequence ID" value="NZ_FNPZ01000005.1"/>
</dbReference>
<proteinExistence type="inferred from homology"/>
<dbReference type="SUPFAM" id="SSF54373">
    <property type="entry name" value="FAD-linked reductases, C-terminal domain"/>
    <property type="match status" value="1"/>
</dbReference>
<protein>
    <submittedName>
        <fullName evidence="8">Choline dehydrogenase</fullName>
    </submittedName>
</protein>
<feature type="domain" description="FAD-binding" evidence="6">
    <location>
        <begin position="11"/>
        <end position="42"/>
    </location>
</feature>
<evidence type="ECO:0000313" key="8">
    <source>
        <dbReference type="EMBL" id="SDZ49299.1"/>
    </source>
</evidence>
<evidence type="ECO:0000256" key="4">
    <source>
        <dbReference type="ARBA" id="ARBA00023002"/>
    </source>
</evidence>
<dbReference type="Pfam" id="PF00732">
    <property type="entry name" value="GMC_oxred_N"/>
    <property type="match status" value="1"/>
</dbReference>
<dbReference type="GO" id="GO:0016614">
    <property type="term" value="F:oxidoreductase activity, acting on CH-OH group of donors"/>
    <property type="evidence" value="ECO:0007669"/>
    <property type="project" value="InterPro"/>
</dbReference>
<keyword evidence="3" id="KW-0274">FAD</keyword>
<dbReference type="Pfam" id="PF05199">
    <property type="entry name" value="GMC_oxred_C"/>
    <property type="match status" value="1"/>
</dbReference>
<evidence type="ECO:0000259" key="5">
    <source>
        <dbReference type="Pfam" id="PF00732"/>
    </source>
</evidence>
<evidence type="ECO:0000259" key="6">
    <source>
        <dbReference type="Pfam" id="PF01494"/>
    </source>
</evidence>